<name>A0A2W7P9C5_9BACI</name>
<dbReference type="SUPFAM" id="SSF89447">
    <property type="entry name" value="AbrB/MazE/MraZ-like"/>
    <property type="match status" value="1"/>
</dbReference>
<dbReference type="GO" id="GO:0003677">
    <property type="term" value="F:DNA binding"/>
    <property type="evidence" value="ECO:0007669"/>
    <property type="project" value="InterPro"/>
</dbReference>
<dbReference type="EMBL" id="QKZI01000009">
    <property type="protein sequence ID" value="PZX02901.1"/>
    <property type="molecule type" value="Genomic_DNA"/>
</dbReference>
<dbReference type="Pfam" id="PF04014">
    <property type="entry name" value="MazE_antitoxin"/>
    <property type="match status" value="1"/>
</dbReference>
<dbReference type="InterPro" id="IPR037914">
    <property type="entry name" value="SpoVT-AbrB_sf"/>
</dbReference>
<accession>A0A2W7P9C5</accession>
<organism evidence="2 3">
    <name type="scientific">Psychrobacillus insolitus</name>
    <dbReference type="NCBI Taxonomy" id="1461"/>
    <lineage>
        <taxon>Bacteria</taxon>
        <taxon>Bacillati</taxon>
        <taxon>Bacillota</taxon>
        <taxon>Bacilli</taxon>
        <taxon>Bacillales</taxon>
        <taxon>Bacillaceae</taxon>
        <taxon>Psychrobacillus</taxon>
    </lineage>
</organism>
<reference evidence="2 3" key="1">
    <citation type="submission" date="2018-06" db="EMBL/GenBank/DDBJ databases">
        <title>Genomic Encyclopedia of Type Strains, Phase IV (KMG-IV): sequencing the most valuable type-strain genomes for metagenomic binning, comparative biology and taxonomic classification.</title>
        <authorList>
            <person name="Goeker M."/>
        </authorList>
    </citation>
    <scope>NUCLEOTIDE SEQUENCE [LARGE SCALE GENOMIC DNA]</scope>
    <source>
        <strain evidence="2 3">DSM 5</strain>
    </source>
</reference>
<gene>
    <name evidence="2" type="ORF">C7437_10946</name>
</gene>
<sequence>MEELKKVKISKQRQMTIPKVYFDALGIQEEVSVEMTEEGLLIRPIVQIPDDFAEQLLESMIAQGLSGQELLDKFKEAKSNVGWTQFKATQKKDTI</sequence>
<dbReference type="AlphaFoldDB" id="A0A2W7P9C5"/>
<proteinExistence type="predicted"/>
<keyword evidence="3" id="KW-1185">Reference proteome</keyword>
<dbReference type="Proteomes" id="UP000248646">
    <property type="component" value="Unassembled WGS sequence"/>
</dbReference>
<dbReference type="RefSeq" id="WP_111440738.1">
    <property type="nucleotide sequence ID" value="NZ_QKZI01000009.1"/>
</dbReference>
<protein>
    <submittedName>
        <fullName evidence="2">AbrB family looped-hinge helix DNA binding protein</fullName>
    </submittedName>
</protein>
<evidence type="ECO:0000313" key="3">
    <source>
        <dbReference type="Proteomes" id="UP000248646"/>
    </source>
</evidence>
<dbReference type="InterPro" id="IPR007159">
    <property type="entry name" value="SpoVT-AbrB_dom"/>
</dbReference>
<evidence type="ECO:0000259" key="1">
    <source>
        <dbReference type="SMART" id="SM00966"/>
    </source>
</evidence>
<evidence type="ECO:0000313" key="2">
    <source>
        <dbReference type="EMBL" id="PZX02901.1"/>
    </source>
</evidence>
<dbReference type="SMART" id="SM00966">
    <property type="entry name" value="SpoVT_AbrB"/>
    <property type="match status" value="1"/>
</dbReference>
<feature type="domain" description="SpoVT-AbrB" evidence="1">
    <location>
        <begin position="7"/>
        <end position="50"/>
    </location>
</feature>
<comment type="caution">
    <text evidence="2">The sequence shown here is derived from an EMBL/GenBank/DDBJ whole genome shotgun (WGS) entry which is preliminary data.</text>
</comment>